<evidence type="ECO:0000313" key="1">
    <source>
        <dbReference type="EMBL" id="KAL3729017.1"/>
    </source>
</evidence>
<keyword evidence="2" id="KW-1185">Reference proteome</keyword>
<accession>A0ABD3JPQ3</accession>
<evidence type="ECO:0000313" key="2">
    <source>
        <dbReference type="Proteomes" id="UP001634007"/>
    </source>
</evidence>
<gene>
    <name evidence="1" type="ORF">ACJRO7_033589</name>
</gene>
<proteinExistence type="predicted"/>
<reference evidence="1 2" key="1">
    <citation type="submission" date="2024-11" db="EMBL/GenBank/DDBJ databases">
        <title>Chromosome-level genome assembly of Eucalyptus globulus Labill. provides insights into its genome evolution.</title>
        <authorList>
            <person name="Li X."/>
        </authorList>
    </citation>
    <scope>NUCLEOTIDE SEQUENCE [LARGE SCALE GENOMIC DNA]</scope>
    <source>
        <strain evidence="1">CL2024</strain>
        <tissue evidence="1">Fresh tender leaves</tissue>
    </source>
</reference>
<dbReference type="EMBL" id="JBJKBG010000008">
    <property type="protein sequence ID" value="KAL3729017.1"/>
    <property type="molecule type" value="Genomic_DNA"/>
</dbReference>
<dbReference type="AlphaFoldDB" id="A0ABD3JPQ3"/>
<dbReference type="PANTHER" id="PTHR44575:SF2">
    <property type="entry name" value="OS01G0589200 PROTEIN"/>
    <property type="match status" value="1"/>
</dbReference>
<protein>
    <submittedName>
        <fullName evidence="1">Uncharacterized protein</fullName>
    </submittedName>
</protein>
<dbReference type="PANTHER" id="PTHR44575">
    <property type="entry name" value="OS01G0589200 PROTEIN"/>
    <property type="match status" value="1"/>
</dbReference>
<sequence length="193" mass="21503">MLASRIPRHSLARDVGTGNGQAALCHYDRVIATGASATQLKCAVQHRRVHYVHTPIPISNDEIDLPNFYSLLTRLLQKPGGVVAVWCYNGIGVSSTFDPIRKRFHETTLPFWDPNTKHISDGYEKFPFPFESVGLGCEGFLRVLWSWSVVATAKERGFDPLSEGVVRELEDAWGGTDLVRCIVYKALMLAGTR</sequence>
<comment type="caution">
    <text evidence="1">The sequence shown here is derived from an EMBL/GenBank/DDBJ whole genome shotgun (WGS) entry which is preliminary data.</text>
</comment>
<organism evidence="1 2">
    <name type="scientific">Eucalyptus globulus</name>
    <name type="common">Tasmanian blue gum</name>
    <dbReference type="NCBI Taxonomy" id="34317"/>
    <lineage>
        <taxon>Eukaryota</taxon>
        <taxon>Viridiplantae</taxon>
        <taxon>Streptophyta</taxon>
        <taxon>Embryophyta</taxon>
        <taxon>Tracheophyta</taxon>
        <taxon>Spermatophyta</taxon>
        <taxon>Magnoliopsida</taxon>
        <taxon>eudicotyledons</taxon>
        <taxon>Gunneridae</taxon>
        <taxon>Pentapetalae</taxon>
        <taxon>rosids</taxon>
        <taxon>malvids</taxon>
        <taxon>Myrtales</taxon>
        <taxon>Myrtaceae</taxon>
        <taxon>Myrtoideae</taxon>
        <taxon>Eucalypteae</taxon>
        <taxon>Eucalyptus</taxon>
    </lineage>
</organism>
<name>A0ABD3JPQ3_EUCGL</name>
<dbReference type="Gene3D" id="3.40.50.150">
    <property type="entry name" value="Vaccinia Virus protein VP39"/>
    <property type="match status" value="1"/>
</dbReference>
<dbReference type="InterPro" id="IPR029063">
    <property type="entry name" value="SAM-dependent_MTases_sf"/>
</dbReference>
<dbReference type="Proteomes" id="UP001634007">
    <property type="component" value="Unassembled WGS sequence"/>
</dbReference>